<evidence type="ECO:0000256" key="3">
    <source>
        <dbReference type="ARBA" id="ARBA00032235"/>
    </source>
</evidence>
<dbReference type="EMBL" id="JAAXZB010000005">
    <property type="protein sequence ID" value="NKW11293.1"/>
    <property type="molecule type" value="Genomic_DNA"/>
</dbReference>
<dbReference type="InterPro" id="IPR000380">
    <property type="entry name" value="Topo_IA"/>
</dbReference>
<protein>
    <recommendedName>
        <fullName evidence="4">Omega-protein</fullName>
    </recommendedName>
    <alternativeName>
        <fullName evidence="3">Relaxing enzyme</fullName>
    </alternativeName>
    <alternativeName>
        <fullName evidence="1">Swivelase</fullName>
    </alternativeName>
    <alternativeName>
        <fullName evidence="2">Untwisting enzyme</fullName>
    </alternativeName>
</protein>
<dbReference type="SUPFAM" id="SSF56712">
    <property type="entry name" value="Prokaryotic type I DNA topoisomerase"/>
    <property type="match status" value="1"/>
</dbReference>
<dbReference type="SMART" id="SM00436">
    <property type="entry name" value="TOP1Bc"/>
    <property type="match status" value="1"/>
</dbReference>
<dbReference type="PANTHER" id="PTHR11390">
    <property type="entry name" value="PROKARYOTIC DNA TOPOISOMERASE"/>
    <property type="match status" value="1"/>
</dbReference>
<feature type="domain" description="Toprim" evidence="6">
    <location>
        <begin position="5"/>
        <end position="132"/>
    </location>
</feature>
<dbReference type="GO" id="GO:0006310">
    <property type="term" value="P:DNA recombination"/>
    <property type="evidence" value="ECO:0007669"/>
    <property type="project" value="TreeGrafter"/>
</dbReference>
<evidence type="ECO:0000259" key="5">
    <source>
        <dbReference type="SMART" id="SM00436"/>
    </source>
</evidence>
<dbReference type="InterPro" id="IPR006171">
    <property type="entry name" value="TOPRIM_dom"/>
</dbReference>
<evidence type="ECO:0000256" key="4">
    <source>
        <dbReference type="ARBA" id="ARBA00032877"/>
    </source>
</evidence>
<dbReference type="Pfam" id="PF01751">
    <property type="entry name" value="Toprim"/>
    <property type="match status" value="1"/>
</dbReference>
<dbReference type="GO" id="GO:0006265">
    <property type="term" value="P:DNA topological change"/>
    <property type="evidence" value="ECO:0007669"/>
    <property type="project" value="InterPro"/>
</dbReference>
<evidence type="ECO:0000313" key="7">
    <source>
        <dbReference type="EMBL" id="NKW11293.1"/>
    </source>
</evidence>
<dbReference type="AlphaFoldDB" id="A0A7X6FVP5"/>
<dbReference type="GO" id="GO:0003917">
    <property type="term" value="F:DNA topoisomerase type I (single strand cut, ATP-independent) activity"/>
    <property type="evidence" value="ECO:0007669"/>
    <property type="project" value="InterPro"/>
</dbReference>
<organism evidence="7 8">
    <name type="scientific">Brucella tritici</name>
    <dbReference type="NCBI Taxonomy" id="94626"/>
    <lineage>
        <taxon>Bacteria</taxon>
        <taxon>Pseudomonadati</taxon>
        <taxon>Pseudomonadota</taxon>
        <taxon>Alphaproteobacteria</taxon>
        <taxon>Hyphomicrobiales</taxon>
        <taxon>Brucellaceae</taxon>
        <taxon>Brucella/Ochrobactrum group</taxon>
        <taxon>Brucella</taxon>
    </lineage>
</organism>
<gene>
    <name evidence="7" type="ORF">HGG76_27215</name>
</gene>
<feature type="domain" description="DNA topoisomerase type IA" evidence="5">
    <location>
        <begin position="135"/>
        <end position="232"/>
    </location>
</feature>
<name>A0A7X6FVP5_9HYPH</name>
<comment type="caution">
    <text evidence="7">The sequence shown here is derived from an EMBL/GenBank/DDBJ whole genome shotgun (WGS) entry which is preliminary data.</text>
</comment>
<dbReference type="GO" id="GO:0043597">
    <property type="term" value="C:cytoplasmic replication fork"/>
    <property type="evidence" value="ECO:0007669"/>
    <property type="project" value="TreeGrafter"/>
</dbReference>
<dbReference type="Proteomes" id="UP000558475">
    <property type="component" value="Unassembled WGS sequence"/>
</dbReference>
<reference evidence="7 8" key="1">
    <citation type="submission" date="2020-04" db="EMBL/GenBank/DDBJ databases">
        <title>Whole genome sequencing of clinical and environmental type strains of Ochrobactrum.</title>
        <authorList>
            <person name="Dharne M."/>
        </authorList>
    </citation>
    <scope>NUCLEOTIDE SEQUENCE [LARGE SCALE GENOMIC DNA]</scope>
    <source>
        <strain evidence="7 8">DSM 13340</strain>
    </source>
</reference>
<accession>A0A7X6FVP5</accession>
<sequence>MSKILKLYIAEKPSVARAIAEAYAAMTSQSVQRHEGYLVVGDIYITWCVGHMLELCEPHEYDEAFRKWDIHLLPFVPENWKHKIKEACAKQVSIVLGLLAQKPAKIVNAGDAEREGQLLVDELLFYYGVDAFASHVDRIWLSSVVQADVIKAIKSEFPNSRKRNLFDAAYLRQRADYVHGLNYTRFITRLRNIWVETNGKRKGVVQSVGRVQTLPSRLSLNEIVRSRTSSLSIITRCF</sequence>
<dbReference type="Gene3D" id="3.40.50.140">
    <property type="match status" value="1"/>
</dbReference>
<dbReference type="GO" id="GO:0003677">
    <property type="term" value="F:DNA binding"/>
    <property type="evidence" value="ECO:0007669"/>
    <property type="project" value="InterPro"/>
</dbReference>
<dbReference type="GO" id="GO:0006281">
    <property type="term" value="P:DNA repair"/>
    <property type="evidence" value="ECO:0007669"/>
    <property type="project" value="TreeGrafter"/>
</dbReference>
<dbReference type="InterPro" id="IPR003601">
    <property type="entry name" value="Topo_IA_2"/>
</dbReference>
<dbReference type="InterPro" id="IPR023405">
    <property type="entry name" value="Topo_IA_core_domain"/>
</dbReference>
<evidence type="ECO:0000259" key="6">
    <source>
        <dbReference type="SMART" id="SM00493"/>
    </source>
</evidence>
<evidence type="ECO:0000256" key="2">
    <source>
        <dbReference type="ARBA" id="ARBA00031985"/>
    </source>
</evidence>
<evidence type="ECO:0000256" key="1">
    <source>
        <dbReference type="ARBA" id="ARBA00030003"/>
    </source>
</evidence>
<dbReference type="PANTHER" id="PTHR11390:SF21">
    <property type="entry name" value="DNA TOPOISOMERASE 3-ALPHA"/>
    <property type="match status" value="1"/>
</dbReference>
<dbReference type="InterPro" id="IPR013824">
    <property type="entry name" value="Topo_IA_cen_sub1"/>
</dbReference>
<proteinExistence type="predicted"/>
<dbReference type="Gene3D" id="1.10.460.10">
    <property type="entry name" value="Topoisomerase I, domain 2"/>
    <property type="match status" value="1"/>
</dbReference>
<dbReference type="SMART" id="SM00493">
    <property type="entry name" value="TOPRIM"/>
    <property type="match status" value="1"/>
</dbReference>
<evidence type="ECO:0000313" key="8">
    <source>
        <dbReference type="Proteomes" id="UP000558475"/>
    </source>
</evidence>